<dbReference type="EMBL" id="CAJOBR010000122">
    <property type="protein sequence ID" value="CAF4468103.1"/>
    <property type="molecule type" value="Genomic_DNA"/>
</dbReference>
<feature type="repeat" description="TPR" evidence="8">
    <location>
        <begin position="525"/>
        <end position="558"/>
    </location>
</feature>
<feature type="repeat" description="TPR" evidence="8">
    <location>
        <begin position="940"/>
        <end position="973"/>
    </location>
</feature>
<dbReference type="Gene3D" id="1.25.40.10">
    <property type="entry name" value="Tetratricopeptide repeat domain"/>
    <property type="match status" value="5"/>
</dbReference>
<keyword evidence="4" id="KW-0548">Nucleotidyltransferase</keyword>
<reference evidence="10" key="1">
    <citation type="submission" date="2021-02" db="EMBL/GenBank/DDBJ databases">
        <authorList>
            <person name="Nowell W R."/>
        </authorList>
    </citation>
    <scope>NUCLEOTIDE SEQUENCE</scope>
</reference>
<dbReference type="PROSITE" id="PS50293">
    <property type="entry name" value="TPR_REGION"/>
    <property type="match status" value="1"/>
</dbReference>
<keyword evidence="5" id="KW-0677">Repeat</keyword>
<dbReference type="SUPFAM" id="SSF56399">
    <property type="entry name" value="ADP-ribosylation"/>
    <property type="match status" value="1"/>
</dbReference>
<dbReference type="Proteomes" id="UP000663848">
    <property type="component" value="Unassembled WGS sequence"/>
</dbReference>
<dbReference type="SUPFAM" id="SSF48452">
    <property type="entry name" value="TPR-like"/>
    <property type="match status" value="5"/>
</dbReference>
<keyword evidence="9" id="KW-0521">NADP</keyword>
<dbReference type="PANTHER" id="PTHR45641:SF19">
    <property type="entry name" value="NEPHROCYSTIN-3"/>
    <property type="match status" value="1"/>
</dbReference>
<dbReference type="Pfam" id="PF13424">
    <property type="entry name" value="TPR_12"/>
    <property type="match status" value="1"/>
</dbReference>
<evidence type="ECO:0000256" key="2">
    <source>
        <dbReference type="ARBA" id="ARBA00022676"/>
    </source>
</evidence>
<dbReference type="Proteomes" id="UP000663862">
    <property type="component" value="Unassembled WGS sequence"/>
</dbReference>
<evidence type="ECO:0000313" key="13">
    <source>
        <dbReference type="EMBL" id="CAF4468103.1"/>
    </source>
</evidence>
<dbReference type="Pfam" id="PF01129">
    <property type="entry name" value="ART"/>
    <property type="match status" value="1"/>
</dbReference>
<dbReference type="Pfam" id="PF13181">
    <property type="entry name" value="TPR_8"/>
    <property type="match status" value="1"/>
</dbReference>
<evidence type="ECO:0000256" key="7">
    <source>
        <dbReference type="ARBA" id="ARBA00047597"/>
    </source>
</evidence>
<dbReference type="PROSITE" id="PS51996">
    <property type="entry name" value="TR_MART"/>
    <property type="match status" value="1"/>
</dbReference>
<gene>
    <name evidence="10" type="ORF">FME351_LOCUS28189</name>
    <name evidence="11" type="ORF">GRG538_LOCUS29871</name>
    <name evidence="13" type="ORF">QYT958_LOCUS1991</name>
    <name evidence="12" type="ORF">TSG867_LOCUS11655</name>
</gene>
<evidence type="ECO:0000256" key="5">
    <source>
        <dbReference type="ARBA" id="ARBA00022737"/>
    </source>
</evidence>
<dbReference type="GO" id="GO:0106274">
    <property type="term" value="F:NAD+-protein-arginine ADP-ribosyltransferase activity"/>
    <property type="evidence" value="ECO:0007669"/>
    <property type="project" value="UniProtKB-EC"/>
</dbReference>
<dbReference type="Proteomes" id="UP000663872">
    <property type="component" value="Unassembled WGS sequence"/>
</dbReference>
<evidence type="ECO:0000313" key="12">
    <source>
        <dbReference type="EMBL" id="CAF4382034.1"/>
    </source>
</evidence>
<evidence type="ECO:0000313" key="11">
    <source>
        <dbReference type="EMBL" id="CAF3724642.1"/>
    </source>
</evidence>
<evidence type="ECO:0000256" key="8">
    <source>
        <dbReference type="PROSITE-ProRule" id="PRU00339"/>
    </source>
</evidence>
<protein>
    <recommendedName>
        <fullName evidence="9">NAD(P)(+)--arginine ADP-ribosyltransferase</fullName>
        <ecNumber evidence="9">2.4.2.31</ecNumber>
    </recommendedName>
    <alternativeName>
        <fullName evidence="9">Mono(ADP-ribosyl)transferase</fullName>
    </alternativeName>
</protein>
<evidence type="ECO:0000256" key="1">
    <source>
        <dbReference type="ARBA" id="ARBA00009558"/>
    </source>
</evidence>
<sequence>MPRNLETNILTNNGLKDLPDNKEDFQLIWLDEHIGTSPDTRMTEKMLRLLNANTKFYKNENECLQMIENLQGLDILLVVSGIFAHSILPRIHELRAIRGVFIFCEASNLYRCLLDDYSSKIVDIYNDRDALLKSISKTMHLIEKQNTVFLLFDRKQNSTRDLSRNFTTFLWHSLLIRVLRKMTVDEKAKNDMLDHCTAYYRHNKEEIKKINQFRISYTSDQAIKYYTSNSFLYKLLNRALRTEDVKLLYIFRFFIIDLCSELEKEKEKQTSNGPITLFRGQQMSKEEFENLKINIGSLIAVNGFLSTSRSEDIALGFISSGNITENTVKVLFIIKADPKLKTVVFADIMGHSEFSFEEEVLFSLGSAFEVDSCHFDDVRGIWCILLMATDNGSELVQTFLTAQNDQLQIYSPTIYFGRLLMNELGQIDTAAEYFYNLLTTLPEDHPDIAEVYNQIGAVHYLRAANDVCVRPEIQTFELHKNDFGEVSLVDVSHLPRKEKKKALAMFEKALEIRRKALGDNDIRIANVMNNIGSIYNDWGEYSRALEYYNQALTIFENLKIENSSFKANIFENIGIAYERQKQYKTAFGYYTRVSKIYFQCLPLEHPYCAQIATQIAQLSEKILDSSIVLKYYCQAYDSYEKMRLPSDQQFQNVWENIIRHSLATNNEEQAMAYLNRVLETCKRFSPQLNTTSQHYIHFMAQSFENVLDFNKALEYYRECIRLSELEMNKPMKYSIFSQCEFQHFMNDFDEKTSEEHISIIEFKTSAYEKLFSSNDLKHASFLSNMANRLVKYEADDLAYRYFQKAFEMYEALELPDGNEMFSCWKNLVSISFKNKDEQSALRYFERARKKCKDLKNDDPTQIGLASDMAFHYQKMQNISNTLLYYEKAFVAAEAIRSFHNICELLKNIFAVCLYNGQEQTFCLYIWRAVNVFEQDPVKLSKIYYYIGDLYEKQNNFDEAFRYYEEFLKATEMKSICFSQVLDQMWTDFVVRMGEHPIGWEISGIFRLFKCMRICNHLDKIHYKRAIVLYLIGNLNEKMGFSNRALDDYSEAVPMWEEIVQKKTDVRAIAALQYLWRFCNNDLNSLASLLNIGTFKSFYGEKTLEIDQCKWQCILQRFKMLKMVRLKEMWRFHIELMTNIRNPLWCDYVFKKMLEVYNEEFDDDKENMSSEETSVICCLEYVSHWYFENQELHQSLRYRQYQLELEYKKYNHRHCYIGWSLWFIGLVLHKMTEYRTSLGYLTQALKIFEHSYETENLDIRMLKSHILATSIHVTDDETSKVNNCIKHSLAQRNKEKIKVSGTSCAPTLLEKYFHVD</sequence>
<dbReference type="InterPro" id="IPR000768">
    <property type="entry name" value="ART"/>
</dbReference>
<comment type="similarity">
    <text evidence="1 9">Belongs to the Arg-specific ADP-ribosyltransferase family.</text>
</comment>
<evidence type="ECO:0000313" key="10">
    <source>
        <dbReference type="EMBL" id="CAF3707912.1"/>
    </source>
</evidence>
<dbReference type="SMART" id="SM00028">
    <property type="entry name" value="TPR"/>
    <property type="match status" value="8"/>
</dbReference>
<dbReference type="EMBL" id="CAJOBQ010000567">
    <property type="protein sequence ID" value="CAF4382034.1"/>
    <property type="molecule type" value="Genomic_DNA"/>
</dbReference>
<keyword evidence="6 8" id="KW-0802">TPR repeat</keyword>
<dbReference type="EC" id="2.4.2.31" evidence="9"/>
<keyword evidence="2 9" id="KW-0328">Glycosyltransferase</keyword>
<evidence type="ECO:0000313" key="14">
    <source>
        <dbReference type="Proteomes" id="UP000663869"/>
    </source>
</evidence>
<evidence type="ECO:0000256" key="9">
    <source>
        <dbReference type="RuleBase" id="RU361228"/>
    </source>
</evidence>
<organism evidence="10 14">
    <name type="scientific">Rotaria socialis</name>
    <dbReference type="NCBI Taxonomy" id="392032"/>
    <lineage>
        <taxon>Eukaryota</taxon>
        <taxon>Metazoa</taxon>
        <taxon>Spiralia</taxon>
        <taxon>Gnathifera</taxon>
        <taxon>Rotifera</taxon>
        <taxon>Eurotatoria</taxon>
        <taxon>Bdelloidea</taxon>
        <taxon>Philodinida</taxon>
        <taxon>Philodinidae</taxon>
        <taxon>Rotaria</taxon>
    </lineage>
</organism>
<evidence type="ECO:0000256" key="6">
    <source>
        <dbReference type="ARBA" id="ARBA00022803"/>
    </source>
</evidence>
<dbReference type="EMBL" id="CAJNYT010005251">
    <property type="protein sequence ID" value="CAF3724642.1"/>
    <property type="molecule type" value="Genomic_DNA"/>
</dbReference>
<accession>A0A818UYY0</accession>
<dbReference type="Proteomes" id="UP000663869">
    <property type="component" value="Unassembled WGS sequence"/>
</dbReference>
<dbReference type="PROSITE" id="PS50005">
    <property type="entry name" value="TPR"/>
    <property type="match status" value="2"/>
</dbReference>
<dbReference type="GO" id="GO:0016779">
    <property type="term" value="F:nucleotidyltransferase activity"/>
    <property type="evidence" value="ECO:0007669"/>
    <property type="project" value="UniProtKB-KW"/>
</dbReference>
<evidence type="ECO:0000256" key="3">
    <source>
        <dbReference type="ARBA" id="ARBA00022679"/>
    </source>
</evidence>
<dbReference type="Gene3D" id="3.90.176.10">
    <property type="entry name" value="Toxin ADP-ribosyltransferase, Chain A, domain 1"/>
    <property type="match status" value="1"/>
</dbReference>
<comment type="catalytic activity">
    <reaction evidence="7 9">
        <text>L-arginyl-[protein] + NAD(+) = N(omega)-(ADP-D-ribosyl)-L-arginyl-[protein] + nicotinamide + H(+)</text>
        <dbReference type="Rhea" id="RHEA:19149"/>
        <dbReference type="Rhea" id="RHEA-COMP:10532"/>
        <dbReference type="Rhea" id="RHEA-COMP:15087"/>
        <dbReference type="ChEBI" id="CHEBI:15378"/>
        <dbReference type="ChEBI" id="CHEBI:17154"/>
        <dbReference type="ChEBI" id="CHEBI:29965"/>
        <dbReference type="ChEBI" id="CHEBI:57540"/>
        <dbReference type="ChEBI" id="CHEBI:142554"/>
        <dbReference type="EC" id="2.4.2.31"/>
    </reaction>
</comment>
<proteinExistence type="inferred from homology"/>
<comment type="caution">
    <text evidence="10">The sequence shown here is derived from an EMBL/GenBank/DDBJ whole genome shotgun (WGS) entry which is preliminary data.</text>
</comment>
<dbReference type="PANTHER" id="PTHR45641">
    <property type="entry name" value="TETRATRICOPEPTIDE REPEAT PROTEIN (AFU_ORTHOLOGUE AFUA_6G03870)"/>
    <property type="match status" value="1"/>
</dbReference>
<dbReference type="InterPro" id="IPR011990">
    <property type="entry name" value="TPR-like_helical_dom_sf"/>
</dbReference>
<dbReference type="InterPro" id="IPR019734">
    <property type="entry name" value="TPR_rpt"/>
</dbReference>
<keyword evidence="9" id="KW-0520">NAD</keyword>
<name>A0A818UYY0_9BILA</name>
<keyword evidence="3 9" id="KW-0808">Transferase</keyword>
<evidence type="ECO:0000256" key="4">
    <source>
        <dbReference type="ARBA" id="ARBA00022695"/>
    </source>
</evidence>
<dbReference type="EMBL" id="CAJNYU010003859">
    <property type="protein sequence ID" value="CAF3707912.1"/>
    <property type="molecule type" value="Genomic_DNA"/>
</dbReference>